<evidence type="ECO:0000313" key="3">
    <source>
        <dbReference type="Proteomes" id="UP000193411"/>
    </source>
</evidence>
<feature type="non-terminal residue" evidence="2">
    <location>
        <position position="179"/>
    </location>
</feature>
<proteinExistence type="predicted"/>
<feature type="region of interest" description="Disordered" evidence="1">
    <location>
        <begin position="148"/>
        <end position="179"/>
    </location>
</feature>
<organism evidence="2 3">
    <name type="scientific">Catenaria anguillulae PL171</name>
    <dbReference type="NCBI Taxonomy" id="765915"/>
    <lineage>
        <taxon>Eukaryota</taxon>
        <taxon>Fungi</taxon>
        <taxon>Fungi incertae sedis</taxon>
        <taxon>Blastocladiomycota</taxon>
        <taxon>Blastocladiomycetes</taxon>
        <taxon>Blastocladiales</taxon>
        <taxon>Catenariaceae</taxon>
        <taxon>Catenaria</taxon>
    </lineage>
</organism>
<dbReference type="AlphaFoldDB" id="A0A1Y2HBE5"/>
<evidence type="ECO:0000256" key="1">
    <source>
        <dbReference type="SAM" id="MobiDB-lite"/>
    </source>
</evidence>
<evidence type="ECO:0000313" key="2">
    <source>
        <dbReference type="EMBL" id="ORZ30993.1"/>
    </source>
</evidence>
<gene>
    <name evidence="2" type="ORF">BCR44DRAFT_1443436</name>
</gene>
<reference evidence="2 3" key="1">
    <citation type="submission" date="2016-07" db="EMBL/GenBank/DDBJ databases">
        <title>Pervasive Adenine N6-methylation of Active Genes in Fungi.</title>
        <authorList>
            <consortium name="DOE Joint Genome Institute"/>
            <person name="Mondo S.J."/>
            <person name="Dannebaum R.O."/>
            <person name="Kuo R.C."/>
            <person name="Labutti K."/>
            <person name="Haridas S."/>
            <person name="Kuo A."/>
            <person name="Salamov A."/>
            <person name="Ahrendt S.R."/>
            <person name="Lipzen A."/>
            <person name="Sullivan W."/>
            <person name="Andreopoulos W.B."/>
            <person name="Clum A."/>
            <person name="Lindquist E."/>
            <person name="Daum C."/>
            <person name="Ramamoorthy G.K."/>
            <person name="Gryganskyi A."/>
            <person name="Culley D."/>
            <person name="Magnuson J.K."/>
            <person name="James T.Y."/>
            <person name="O'Malley M.A."/>
            <person name="Stajich J.E."/>
            <person name="Spatafora J.W."/>
            <person name="Visel A."/>
            <person name="Grigoriev I.V."/>
        </authorList>
    </citation>
    <scope>NUCLEOTIDE SEQUENCE [LARGE SCALE GENOMIC DNA]</scope>
    <source>
        <strain evidence="2 3">PL171</strain>
    </source>
</reference>
<accession>A0A1Y2HBE5</accession>
<name>A0A1Y2HBE5_9FUNG</name>
<dbReference type="Proteomes" id="UP000193411">
    <property type="component" value="Unassembled WGS sequence"/>
</dbReference>
<feature type="compositionally biased region" description="Low complexity" evidence="1">
    <location>
        <begin position="154"/>
        <end position="173"/>
    </location>
</feature>
<keyword evidence="3" id="KW-1185">Reference proteome</keyword>
<dbReference type="EMBL" id="MCFL01000070">
    <property type="protein sequence ID" value="ORZ30993.1"/>
    <property type="molecule type" value="Genomic_DNA"/>
</dbReference>
<sequence length="179" mass="19399">MYVTAHHLFTSLRHRLSSLAVANKSADTVKPPSMFYFAESHNKPLTLNIAFRTLGEKPLYIDFTDGTPASAAIDFARRQDVRVAHAHVSAGGCDQDVEPGRQSRFAARDQRAHAQAQDHVVDLECAFAAAHAVVPRGDQVAHRENLFAHERASTRGPSATASTSATSTKRSSSPLRVPG</sequence>
<protein>
    <submittedName>
        <fullName evidence="2">Uncharacterized protein</fullName>
    </submittedName>
</protein>
<comment type="caution">
    <text evidence="2">The sequence shown here is derived from an EMBL/GenBank/DDBJ whole genome shotgun (WGS) entry which is preliminary data.</text>
</comment>